<evidence type="ECO:0000256" key="2">
    <source>
        <dbReference type="SAM" id="Coils"/>
    </source>
</evidence>
<dbReference type="EnsemblMetazoa" id="XM_030992090">
    <property type="protein sequence ID" value="XP_030847950"/>
    <property type="gene ID" value="LOC576358"/>
</dbReference>
<keyword evidence="4" id="KW-1185">Reference proteome</keyword>
<dbReference type="KEGG" id="spu:576358"/>
<name>A0A7M7T1Y6_STRPU</name>
<dbReference type="InParanoid" id="A0A7M7T1Y6"/>
<keyword evidence="1 2" id="KW-0175">Coiled coil</keyword>
<dbReference type="OrthoDB" id="10020070at2759"/>
<dbReference type="FunCoup" id="A0A7M7T1Y6">
    <property type="interactions" value="193"/>
</dbReference>
<evidence type="ECO:0000313" key="3">
    <source>
        <dbReference type="EnsemblMetazoa" id="XP_030847950"/>
    </source>
</evidence>
<proteinExistence type="predicted"/>
<accession>A0A7M7T1Y6</accession>
<dbReference type="AlphaFoldDB" id="A0A7M7T1Y6"/>
<evidence type="ECO:0000256" key="1">
    <source>
        <dbReference type="ARBA" id="ARBA00023054"/>
    </source>
</evidence>
<sequence length="342" mass="40392">MAGIRSPKELKTMISASKQDVEVMNASLDKLKRLTHEDKTEAAMLRSRIDEQGQLICILKQRADESLLKAQTLDRINRELEKFREHAQEMLEGEIKKFNMVDRRFQELAENHEEMIRFKDEYKRQNEILRTENQRLREDNGNLFSGAIEERDQKIKEQQKDLKLLKGQGRDMERRCSLLQEEMTEKERQHIEIAKSLEKELKSAKNQMKEVLAQLKQERDSKMATDSSNTMRLEKLSRERQEFLDLSMQRGKLIQDKQREIKQMVDKVKEAEKALHKMEEKFEREAALVSTNLQVIRLKDQRDEAEKDLSGLKMEYAAYKKHTANLLAKEKTLNSKLRNLCS</sequence>
<feature type="coiled-coil region" evidence="2">
    <location>
        <begin position="119"/>
        <end position="225"/>
    </location>
</feature>
<dbReference type="Proteomes" id="UP000007110">
    <property type="component" value="Unassembled WGS sequence"/>
</dbReference>
<dbReference type="InterPro" id="IPR043450">
    <property type="entry name" value="CCDC89-like"/>
</dbReference>
<dbReference type="RefSeq" id="XP_030847950.1">
    <property type="nucleotide sequence ID" value="XM_030992090.1"/>
</dbReference>
<dbReference type="PANTHER" id="PTHR34768">
    <property type="entry name" value="COILED-COIL DOMAIN-CONTAINING PROTEIN 89"/>
    <property type="match status" value="1"/>
</dbReference>
<dbReference type="GeneID" id="576358"/>
<reference evidence="3" key="2">
    <citation type="submission" date="2021-01" db="UniProtKB">
        <authorList>
            <consortium name="EnsemblMetazoa"/>
        </authorList>
    </citation>
    <scope>IDENTIFICATION</scope>
</reference>
<dbReference type="PANTHER" id="PTHR34768:SF2">
    <property type="entry name" value="COILED-COIL DOMAIN CONTAINING 89"/>
    <property type="match status" value="1"/>
</dbReference>
<evidence type="ECO:0008006" key="5">
    <source>
        <dbReference type="Google" id="ProtNLM"/>
    </source>
</evidence>
<evidence type="ECO:0000313" key="4">
    <source>
        <dbReference type="Proteomes" id="UP000007110"/>
    </source>
</evidence>
<protein>
    <recommendedName>
        <fullName evidence="5">Coiled-coil domain-containing protein 89</fullName>
    </recommendedName>
</protein>
<organism evidence="3 4">
    <name type="scientific">Strongylocentrotus purpuratus</name>
    <name type="common">Purple sea urchin</name>
    <dbReference type="NCBI Taxonomy" id="7668"/>
    <lineage>
        <taxon>Eukaryota</taxon>
        <taxon>Metazoa</taxon>
        <taxon>Echinodermata</taxon>
        <taxon>Eleutherozoa</taxon>
        <taxon>Echinozoa</taxon>
        <taxon>Echinoidea</taxon>
        <taxon>Euechinoidea</taxon>
        <taxon>Echinacea</taxon>
        <taxon>Camarodonta</taxon>
        <taxon>Echinidea</taxon>
        <taxon>Strongylocentrotidae</taxon>
        <taxon>Strongylocentrotus</taxon>
    </lineage>
</organism>
<feature type="coiled-coil region" evidence="2">
    <location>
        <begin position="254"/>
        <end position="322"/>
    </location>
</feature>
<dbReference type="OMA" id="ENRYESQ"/>
<reference evidence="4" key="1">
    <citation type="submission" date="2015-02" db="EMBL/GenBank/DDBJ databases">
        <title>Genome sequencing for Strongylocentrotus purpuratus.</title>
        <authorList>
            <person name="Murali S."/>
            <person name="Liu Y."/>
            <person name="Vee V."/>
            <person name="English A."/>
            <person name="Wang M."/>
            <person name="Skinner E."/>
            <person name="Han Y."/>
            <person name="Muzny D.M."/>
            <person name="Worley K.C."/>
            <person name="Gibbs R.A."/>
        </authorList>
    </citation>
    <scope>NUCLEOTIDE SEQUENCE</scope>
</reference>